<proteinExistence type="predicted"/>
<protein>
    <submittedName>
        <fullName evidence="2">9103_t:CDS:1</fullName>
    </submittedName>
</protein>
<dbReference type="OrthoDB" id="2319991at2759"/>
<name>A0A9N9DVS4_9GLOM</name>
<evidence type="ECO:0000256" key="1">
    <source>
        <dbReference type="SAM" id="MobiDB-lite"/>
    </source>
</evidence>
<feature type="region of interest" description="Disordered" evidence="1">
    <location>
        <begin position="165"/>
        <end position="218"/>
    </location>
</feature>
<comment type="caution">
    <text evidence="2">The sequence shown here is derived from an EMBL/GenBank/DDBJ whole genome shotgun (WGS) entry which is preliminary data.</text>
</comment>
<keyword evidence="3" id="KW-1185">Reference proteome</keyword>
<gene>
    <name evidence="2" type="ORF">PBRASI_LOCUS10181</name>
</gene>
<accession>A0A9N9DVS4</accession>
<evidence type="ECO:0000313" key="3">
    <source>
        <dbReference type="Proteomes" id="UP000789739"/>
    </source>
</evidence>
<dbReference type="Proteomes" id="UP000789739">
    <property type="component" value="Unassembled WGS sequence"/>
</dbReference>
<organism evidence="2 3">
    <name type="scientific">Paraglomus brasilianum</name>
    <dbReference type="NCBI Taxonomy" id="144538"/>
    <lineage>
        <taxon>Eukaryota</taxon>
        <taxon>Fungi</taxon>
        <taxon>Fungi incertae sedis</taxon>
        <taxon>Mucoromycota</taxon>
        <taxon>Glomeromycotina</taxon>
        <taxon>Glomeromycetes</taxon>
        <taxon>Paraglomerales</taxon>
        <taxon>Paraglomeraceae</taxon>
        <taxon>Paraglomus</taxon>
    </lineage>
</organism>
<feature type="compositionally biased region" description="Acidic residues" evidence="1">
    <location>
        <begin position="197"/>
        <end position="218"/>
    </location>
</feature>
<evidence type="ECO:0000313" key="2">
    <source>
        <dbReference type="EMBL" id="CAG8649105.1"/>
    </source>
</evidence>
<dbReference type="AlphaFoldDB" id="A0A9N9DVS4"/>
<dbReference type="EMBL" id="CAJVPI010002760">
    <property type="protein sequence ID" value="CAG8649105.1"/>
    <property type="molecule type" value="Genomic_DNA"/>
</dbReference>
<reference evidence="2" key="1">
    <citation type="submission" date="2021-06" db="EMBL/GenBank/DDBJ databases">
        <authorList>
            <person name="Kallberg Y."/>
            <person name="Tangrot J."/>
            <person name="Rosling A."/>
        </authorList>
    </citation>
    <scope>NUCLEOTIDE SEQUENCE</scope>
    <source>
        <strain evidence="2">BR232B</strain>
    </source>
</reference>
<sequence length="603" mass="68151">MSGCLSPQLIAALQYPGKPIFVKFDSVSSIVLKALPQAYWNRAPSKWGGISDWDIFIVKEVPGMNRHTAHATLAAELKLLECELPKSSVAYRQTLTMKSCLEDCKKDPANTKLWKTQMNALTDAAIRSRIDLCNLENAAFNTGLVLAIEKFRALRAAILENTEKGLVSPPPMKQNLEDESDSKPRSFKKRRLLGIDSDSDDDEGNHEEDEGEGEVESDEEVICADAFQYTFDEAVSCNDSEWKLKNGKPVAEILASSAMKALENSKMAAKNPDAFVNSSISLGLSCIVDLSSKFSNGMYTWFGDEWTALKAKVYERVNVVPKPFEGVIKEVIDRIDTFCRAYEYWDARNFLLDQMKDRSCTVLYKQIIKIYFAVIDMFLANPCTFVDQSGQRKKLTEMEFVLKIAAPIIDIIFSDIKDLVEVRWGETETKCASRCRKSDMRIVHQTRDIELSHTEYAQAPMPCKVVRDRSKLLRTNKCVLDHYLMQDIPANAETTVFGLQVVGLNAQLIGIDIFDCGLYFGLEGATFSFPSQLSQITTLRRALEALYFFKDNIKRKAIALPDPVAERNPYHRIFHSINPETLKPKHHKASFIKPTFFTSPKEM</sequence>